<dbReference type="RefSeq" id="XP_001324608.1">
    <property type="nucleotide sequence ID" value="XM_001324573.1"/>
</dbReference>
<dbReference type="OrthoDB" id="2011769at2759"/>
<keyword evidence="7" id="KW-1185">Reference proteome</keyword>
<dbReference type="PANTHER" id="PTHR45732">
    <property type="entry name" value="ADP-RIBOSYLATION FACTOR-LIKE PROTEIN 8"/>
    <property type="match status" value="1"/>
</dbReference>
<gene>
    <name evidence="6" type="ORF">TVAG_246190</name>
</gene>
<dbReference type="AlphaFoldDB" id="A2E4S5"/>
<evidence type="ECO:0000256" key="2">
    <source>
        <dbReference type="ARBA" id="ARBA00023134"/>
    </source>
</evidence>
<feature type="binding site" evidence="4">
    <location>
        <position position="33"/>
    </location>
    <ligand>
        <name>Mg(2+)</name>
        <dbReference type="ChEBI" id="CHEBI:18420"/>
    </ligand>
</feature>
<comment type="similarity">
    <text evidence="5">Belongs to the small GTPase superfamily. Arf family.</text>
</comment>
<reference evidence="6" key="1">
    <citation type="submission" date="2006-10" db="EMBL/GenBank/DDBJ databases">
        <authorList>
            <person name="Amadeo P."/>
            <person name="Zhao Q."/>
            <person name="Wortman J."/>
            <person name="Fraser-Liggett C."/>
            <person name="Carlton J."/>
        </authorList>
    </citation>
    <scope>NUCLEOTIDE SEQUENCE</scope>
    <source>
        <strain evidence="6">G3</strain>
    </source>
</reference>
<dbReference type="PANTHER" id="PTHR45732:SF7">
    <property type="entry name" value="ADP-RIBOSYLATION FACTOR-LIKE PROTEIN 8"/>
    <property type="match status" value="1"/>
</dbReference>
<dbReference type="PROSITE" id="PS51419">
    <property type="entry name" value="RAB"/>
    <property type="match status" value="1"/>
</dbReference>
<dbReference type="Pfam" id="PF00025">
    <property type="entry name" value="Arf"/>
    <property type="match status" value="1"/>
</dbReference>
<keyword evidence="1 3" id="KW-0547">Nucleotide-binding</keyword>
<dbReference type="NCBIfam" id="TIGR00231">
    <property type="entry name" value="small_GTP"/>
    <property type="match status" value="1"/>
</dbReference>
<feature type="binding site" evidence="3">
    <location>
        <begin position="129"/>
        <end position="132"/>
    </location>
    <ligand>
        <name>GTP</name>
        <dbReference type="ChEBI" id="CHEBI:37565"/>
    </ligand>
</feature>
<dbReference type="VEuPathDB" id="TrichDB:TVAGG3_0862870"/>
<feature type="binding site" evidence="3">
    <location>
        <position position="73"/>
    </location>
    <ligand>
        <name>GTP</name>
        <dbReference type="ChEBI" id="CHEBI:37565"/>
    </ligand>
</feature>
<evidence type="ECO:0000256" key="3">
    <source>
        <dbReference type="PIRSR" id="PIRSR606689-1"/>
    </source>
</evidence>
<dbReference type="VEuPathDB" id="TrichDB:TVAG_246190"/>
<organism evidence="6 7">
    <name type="scientific">Trichomonas vaginalis (strain ATCC PRA-98 / G3)</name>
    <dbReference type="NCBI Taxonomy" id="412133"/>
    <lineage>
        <taxon>Eukaryota</taxon>
        <taxon>Metamonada</taxon>
        <taxon>Parabasalia</taxon>
        <taxon>Trichomonadida</taxon>
        <taxon>Trichomonadidae</taxon>
        <taxon>Trichomonas</taxon>
    </lineage>
</organism>
<dbReference type="Gene3D" id="3.40.50.300">
    <property type="entry name" value="P-loop containing nucleotide triphosphate hydrolases"/>
    <property type="match status" value="1"/>
</dbReference>
<keyword evidence="4" id="KW-0460">Magnesium</keyword>
<dbReference type="PROSITE" id="PS51417">
    <property type="entry name" value="ARF"/>
    <property type="match status" value="1"/>
</dbReference>
<protein>
    <submittedName>
        <fullName evidence="6">Small GTP-binding protein, putative</fullName>
    </submittedName>
</protein>
<dbReference type="SMART" id="SM00178">
    <property type="entry name" value="SAR"/>
    <property type="match status" value="1"/>
</dbReference>
<dbReference type="InterPro" id="IPR005225">
    <property type="entry name" value="Small_GTP-bd"/>
</dbReference>
<dbReference type="InterPro" id="IPR027417">
    <property type="entry name" value="P-loop_NTPase"/>
</dbReference>
<feature type="binding site" evidence="4">
    <location>
        <position position="51"/>
    </location>
    <ligand>
        <name>Mg(2+)</name>
        <dbReference type="ChEBI" id="CHEBI:18420"/>
    </ligand>
</feature>
<name>A2E4S5_TRIV3</name>
<dbReference type="PRINTS" id="PR00328">
    <property type="entry name" value="SAR1GTPBP"/>
</dbReference>
<evidence type="ECO:0000256" key="1">
    <source>
        <dbReference type="ARBA" id="ARBA00022741"/>
    </source>
</evidence>
<keyword evidence="2 3" id="KW-0342">GTP-binding</keyword>
<evidence type="ECO:0000256" key="4">
    <source>
        <dbReference type="PIRSR" id="PIRSR606689-2"/>
    </source>
</evidence>
<dbReference type="EMBL" id="DS113303">
    <property type="protein sequence ID" value="EAY12385.1"/>
    <property type="molecule type" value="Genomic_DNA"/>
</dbReference>
<dbReference type="GO" id="GO:0003924">
    <property type="term" value="F:GTPase activity"/>
    <property type="evidence" value="ECO:0007669"/>
    <property type="project" value="InterPro"/>
</dbReference>
<evidence type="ECO:0000256" key="5">
    <source>
        <dbReference type="RuleBase" id="RU003925"/>
    </source>
</evidence>
<evidence type="ECO:0000313" key="6">
    <source>
        <dbReference type="EMBL" id="EAY12385.1"/>
    </source>
</evidence>
<dbReference type="GO" id="GO:0005525">
    <property type="term" value="F:GTP binding"/>
    <property type="evidence" value="ECO:0007669"/>
    <property type="project" value="UniProtKB-KW"/>
</dbReference>
<dbReference type="InterPro" id="IPR006689">
    <property type="entry name" value="Small_GTPase_ARF/SAR"/>
</dbReference>
<dbReference type="SUPFAM" id="SSF52540">
    <property type="entry name" value="P-loop containing nucleoside triphosphate hydrolases"/>
    <property type="match status" value="1"/>
</dbReference>
<reference evidence="6" key="2">
    <citation type="journal article" date="2007" name="Science">
        <title>Draft genome sequence of the sexually transmitted pathogen Trichomonas vaginalis.</title>
        <authorList>
            <person name="Carlton J.M."/>
            <person name="Hirt R.P."/>
            <person name="Silva J.C."/>
            <person name="Delcher A.L."/>
            <person name="Schatz M."/>
            <person name="Zhao Q."/>
            <person name="Wortman J.R."/>
            <person name="Bidwell S.L."/>
            <person name="Alsmark U.C.M."/>
            <person name="Besteiro S."/>
            <person name="Sicheritz-Ponten T."/>
            <person name="Noel C.J."/>
            <person name="Dacks J.B."/>
            <person name="Foster P.G."/>
            <person name="Simillion C."/>
            <person name="Van de Peer Y."/>
            <person name="Miranda-Saavedra D."/>
            <person name="Barton G.J."/>
            <person name="Westrop G.D."/>
            <person name="Mueller S."/>
            <person name="Dessi D."/>
            <person name="Fiori P.L."/>
            <person name="Ren Q."/>
            <person name="Paulsen I."/>
            <person name="Zhang H."/>
            <person name="Bastida-Corcuera F.D."/>
            <person name="Simoes-Barbosa A."/>
            <person name="Brown M.T."/>
            <person name="Hayes R.D."/>
            <person name="Mukherjee M."/>
            <person name="Okumura C.Y."/>
            <person name="Schneider R."/>
            <person name="Smith A.J."/>
            <person name="Vanacova S."/>
            <person name="Villalvazo M."/>
            <person name="Haas B.J."/>
            <person name="Pertea M."/>
            <person name="Feldblyum T.V."/>
            <person name="Utterback T.R."/>
            <person name="Shu C.L."/>
            <person name="Osoegawa K."/>
            <person name="de Jong P.J."/>
            <person name="Hrdy I."/>
            <person name="Horvathova L."/>
            <person name="Zubacova Z."/>
            <person name="Dolezal P."/>
            <person name="Malik S.B."/>
            <person name="Logsdon J.M. Jr."/>
            <person name="Henze K."/>
            <person name="Gupta A."/>
            <person name="Wang C.C."/>
            <person name="Dunne R.L."/>
            <person name="Upcroft J.A."/>
            <person name="Upcroft P."/>
            <person name="White O."/>
            <person name="Salzberg S.L."/>
            <person name="Tang P."/>
            <person name="Chiu C.-H."/>
            <person name="Lee Y.-S."/>
            <person name="Embley T.M."/>
            <person name="Coombs G.H."/>
            <person name="Mottram J.C."/>
            <person name="Tachezy J."/>
            <person name="Fraser-Liggett C.M."/>
            <person name="Johnson P.J."/>
        </authorList>
    </citation>
    <scope>NUCLEOTIDE SEQUENCE [LARGE SCALE GENOMIC DNA]</scope>
    <source>
        <strain evidence="6">G3</strain>
    </source>
</reference>
<evidence type="ECO:0000313" key="7">
    <source>
        <dbReference type="Proteomes" id="UP000001542"/>
    </source>
</evidence>
<dbReference type="SMART" id="SM00177">
    <property type="entry name" value="ARF"/>
    <property type="match status" value="1"/>
</dbReference>
<feature type="binding site" evidence="3">
    <location>
        <begin position="26"/>
        <end position="33"/>
    </location>
    <ligand>
        <name>GTP</name>
        <dbReference type="ChEBI" id="CHEBI:37565"/>
    </ligand>
</feature>
<dbReference type="KEGG" id="tva:4770349"/>
<keyword evidence="4" id="KW-0479">Metal-binding</keyword>
<proteinExistence type="inferred from homology"/>
<dbReference type="InParanoid" id="A2E4S5"/>
<accession>A2E4S5</accession>
<dbReference type="STRING" id="5722.A2E4S5"/>
<dbReference type="eggNOG" id="KOG0075">
    <property type="taxonomic scope" value="Eukaryota"/>
</dbReference>
<dbReference type="GO" id="GO:0046872">
    <property type="term" value="F:metal ion binding"/>
    <property type="evidence" value="ECO:0007669"/>
    <property type="project" value="UniProtKB-KW"/>
</dbReference>
<dbReference type="SMR" id="A2E4S5"/>
<sequence>MDIFQRFWQWLLSIFIKKELNITVIGLPNAGKTTFVKALANQNTTVPTTPTIGAQFSSLSIGNLKVNVSDMSGSQSFTFLWSIYAKQADLIIYVVDAADYESILQCQNNLESLFEDAHYKNKPLIVIANKQDIPGCISAEDLYTSLQLKDEGDRKIQIFALSAKTKQNFSPLLRYLVENF</sequence>
<dbReference type="Proteomes" id="UP000001542">
    <property type="component" value="Unassembled WGS sequence"/>
</dbReference>